<protein>
    <recommendedName>
        <fullName evidence="2">AraC-type arabinose-binding/dimerisation domain-containing protein</fullName>
    </recommendedName>
</protein>
<feature type="domain" description="AraC-type arabinose-binding/dimerisation" evidence="2">
    <location>
        <begin position="26"/>
        <end position="75"/>
    </location>
</feature>
<evidence type="ECO:0000259" key="2">
    <source>
        <dbReference type="Pfam" id="PF02311"/>
    </source>
</evidence>
<name>A0A7W8ILM6_9BACT</name>
<dbReference type="GO" id="GO:0003677">
    <property type="term" value="F:DNA binding"/>
    <property type="evidence" value="ECO:0007669"/>
    <property type="project" value="UniProtKB-KW"/>
</dbReference>
<keyword evidence="1" id="KW-0238">DNA-binding</keyword>
<evidence type="ECO:0000313" key="3">
    <source>
        <dbReference type="EMBL" id="MBB5319323.1"/>
    </source>
</evidence>
<dbReference type="InterPro" id="IPR037923">
    <property type="entry name" value="HTH-like"/>
</dbReference>
<organism evidence="3 4">
    <name type="scientific">Tunturiibacter empetritectus</name>
    <dbReference type="NCBI Taxonomy" id="3069691"/>
    <lineage>
        <taxon>Bacteria</taxon>
        <taxon>Pseudomonadati</taxon>
        <taxon>Acidobacteriota</taxon>
        <taxon>Terriglobia</taxon>
        <taxon>Terriglobales</taxon>
        <taxon>Acidobacteriaceae</taxon>
        <taxon>Tunturiibacter</taxon>
    </lineage>
</organism>
<reference evidence="3" key="1">
    <citation type="submission" date="2020-08" db="EMBL/GenBank/DDBJ databases">
        <title>Genomic Encyclopedia of Type Strains, Phase IV (KMG-V): Genome sequencing to study the core and pangenomes of soil and plant-associated prokaryotes.</title>
        <authorList>
            <person name="Whitman W."/>
        </authorList>
    </citation>
    <scope>NUCLEOTIDE SEQUENCE [LARGE SCALE GENOMIC DNA]</scope>
    <source>
        <strain evidence="3">M8UP27</strain>
    </source>
</reference>
<dbReference type="Proteomes" id="UP000568106">
    <property type="component" value="Unassembled WGS sequence"/>
</dbReference>
<sequence length="116" mass="12833">MPEQIRSLSTINLGGSINAIHAEHILRYSIEPHWHEEFAVGLIDSSDVQFNHDGKTEHIATDNVVIDNPGEVHSADDFGASSLSFRMVCISRKAAFVKWSRNERSCPVASASLKQC</sequence>
<evidence type="ECO:0000256" key="1">
    <source>
        <dbReference type="ARBA" id="ARBA00023125"/>
    </source>
</evidence>
<dbReference type="GO" id="GO:0006355">
    <property type="term" value="P:regulation of DNA-templated transcription"/>
    <property type="evidence" value="ECO:0007669"/>
    <property type="project" value="InterPro"/>
</dbReference>
<proteinExistence type="predicted"/>
<gene>
    <name evidence="3" type="ORF">HDF09_004029</name>
</gene>
<dbReference type="EMBL" id="JACHDY010000007">
    <property type="protein sequence ID" value="MBB5319323.1"/>
    <property type="molecule type" value="Genomic_DNA"/>
</dbReference>
<dbReference type="InterPro" id="IPR003313">
    <property type="entry name" value="AraC-bd"/>
</dbReference>
<dbReference type="AlphaFoldDB" id="A0A7W8ILM6"/>
<evidence type="ECO:0000313" key="4">
    <source>
        <dbReference type="Proteomes" id="UP000568106"/>
    </source>
</evidence>
<comment type="caution">
    <text evidence="3">The sequence shown here is derived from an EMBL/GenBank/DDBJ whole genome shotgun (WGS) entry which is preliminary data.</text>
</comment>
<dbReference type="SUPFAM" id="SSF51215">
    <property type="entry name" value="Regulatory protein AraC"/>
    <property type="match status" value="1"/>
</dbReference>
<keyword evidence="4" id="KW-1185">Reference proteome</keyword>
<accession>A0A7W8ILM6</accession>
<dbReference type="Pfam" id="PF02311">
    <property type="entry name" value="AraC_binding"/>
    <property type="match status" value="1"/>
</dbReference>